<accession>A0A9Q0MF87</accession>
<dbReference type="Proteomes" id="UP001142055">
    <property type="component" value="Chromosome 1"/>
</dbReference>
<feature type="region of interest" description="Disordered" evidence="1">
    <location>
        <begin position="196"/>
        <end position="216"/>
    </location>
</feature>
<feature type="compositionally biased region" description="Low complexity" evidence="1">
    <location>
        <begin position="201"/>
        <end position="216"/>
    </location>
</feature>
<gene>
    <name evidence="3" type="ORF">RDWZM_002964</name>
</gene>
<dbReference type="AlphaFoldDB" id="A0A9Q0MF87"/>
<keyword evidence="2" id="KW-0732">Signal</keyword>
<feature type="region of interest" description="Disordered" evidence="1">
    <location>
        <begin position="111"/>
        <end position="136"/>
    </location>
</feature>
<reference evidence="3" key="1">
    <citation type="submission" date="2022-12" db="EMBL/GenBank/DDBJ databases">
        <title>Genome assemblies of Blomia tropicalis.</title>
        <authorList>
            <person name="Cui Y."/>
        </authorList>
    </citation>
    <scope>NUCLEOTIDE SEQUENCE</scope>
    <source>
        <tissue evidence="3">Adult mites</tissue>
    </source>
</reference>
<proteinExistence type="predicted"/>
<dbReference type="EMBL" id="JAPWDV010000001">
    <property type="protein sequence ID" value="KAJ6224419.1"/>
    <property type="molecule type" value="Genomic_DNA"/>
</dbReference>
<name>A0A9Q0MF87_BLOTA</name>
<comment type="caution">
    <text evidence="3">The sequence shown here is derived from an EMBL/GenBank/DDBJ whole genome shotgun (WGS) entry which is preliminary data.</text>
</comment>
<feature type="compositionally biased region" description="Basic and acidic residues" evidence="1">
    <location>
        <begin position="120"/>
        <end position="129"/>
    </location>
</feature>
<feature type="signal peptide" evidence="2">
    <location>
        <begin position="1"/>
        <end position="24"/>
    </location>
</feature>
<protein>
    <submittedName>
        <fullName evidence="3">Uncharacterized protein</fullName>
    </submittedName>
</protein>
<evidence type="ECO:0000256" key="2">
    <source>
        <dbReference type="SAM" id="SignalP"/>
    </source>
</evidence>
<sequence length="216" mass="24775">MNHLISTIFIVTFLSIIWIDHSFGGKFAKPLIEFDNSDLDDDTIFYSNYDSMQSLDGEQSLKDLAEQNQLNQLVMNIISNTTKDEDRCQRYKSQINEICLAKFIARTRLRPSGESVESSTEGRNDKPSEQRPTTVLPSPQQICCEFRLTYLRCLLSTVNFICPITEFNSMYHEISGLSEICSRYFAKSSRKCRKRYRNRGSTTTSTTPEPSTLSSK</sequence>
<feature type="chain" id="PRO_5040291528" evidence="2">
    <location>
        <begin position="25"/>
        <end position="216"/>
    </location>
</feature>
<organism evidence="3 4">
    <name type="scientific">Blomia tropicalis</name>
    <name type="common">Mite</name>
    <dbReference type="NCBI Taxonomy" id="40697"/>
    <lineage>
        <taxon>Eukaryota</taxon>
        <taxon>Metazoa</taxon>
        <taxon>Ecdysozoa</taxon>
        <taxon>Arthropoda</taxon>
        <taxon>Chelicerata</taxon>
        <taxon>Arachnida</taxon>
        <taxon>Acari</taxon>
        <taxon>Acariformes</taxon>
        <taxon>Sarcoptiformes</taxon>
        <taxon>Astigmata</taxon>
        <taxon>Glycyphagoidea</taxon>
        <taxon>Echimyopodidae</taxon>
        <taxon>Blomia</taxon>
    </lineage>
</organism>
<keyword evidence="4" id="KW-1185">Reference proteome</keyword>
<evidence type="ECO:0000313" key="4">
    <source>
        <dbReference type="Proteomes" id="UP001142055"/>
    </source>
</evidence>
<evidence type="ECO:0000313" key="3">
    <source>
        <dbReference type="EMBL" id="KAJ6224419.1"/>
    </source>
</evidence>
<evidence type="ECO:0000256" key="1">
    <source>
        <dbReference type="SAM" id="MobiDB-lite"/>
    </source>
</evidence>